<comment type="caution">
    <text evidence="1">The sequence shown here is derived from an EMBL/GenBank/DDBJ whole genome shotgun (WGS) entry which is preliminary data.</text>
</comment>
<proteinExistence type="predicted"/>
<keyword evidence="2" id="KW-1185">Reference proteome</keyword>
<gene>
    <name evidence="1" type="ORF">BaRGS_00039460</name>
</gene>
<sequence length="96" mass="10927">MQRYKKSRKHQMIAKNRCMGGTVFKGQIHVPIQQKANRIQQRGLCVRCMLTVTFLAVDSVVSGSRLHVDNNQTCSVVYAQRKSTPTSYRFPGRSLV</sequence>
<dbReference type="AlphaFoldDB" id="A0ABD0J2W1"/>
<organism evidence="1 2">
    <name type="scientific">Batillaria attramentaria</name>
    <dbReference type="NCBI Taxonomy" id="370345"/>
    <lineage>
        <taxon>Eukaryota</taxon>
        <taxon>Metazoa</taxon>
        <taxon>Spiralia</taxon>
        <taxon>Lophotrochozoa</taxon>
        <taxon>Mollusca</taxon>
        <taxon>Gastropoda</taxon>
        <taxon>Caenogastropoda</taxon>
        <taxon>Sorbeoconcha</taxon>
        <taxon>Cerithioidea</taxon>
        <taxon>Batillariidae</taxon>
        <taxon>Batillaria</taxon>
    </lineage>
</organism>
<dbReference type="EMBL" id="JACVVK020000691">
    <property type="protein sequence ID" value="KAK7455720.1"/>
    <property type="molecule type" value="Genomic_DNA"/>
</dbReference>
<dbReference type="Proteomes" id="UP001519460">
    <property type="component" value="Unassembled WGS sequence"/>
</dbReference>
<evidence type="ECO:0000313" key="2">
    <source>
        <dbReference type="Proteomes" id="UP001519460"/>
    </source>
</evidence>
<protein>
    <submittedName>
        <fullName evidence="1">Uncharacterized protein</fullName>
    </submittedName>
</protein>
<reference evidence="1 2" key="1">
    <citation type="journal article" date="2023" name="Sci. Data">
        <title>Genome assembly of the Korean intertidal mud-creeper Batillaria attramentaria.</title>
        <authorList>
            <person name="Patra A.K."/>
            <person name="Ho P.T."/>
            <person name="Jun S."/>
            <person name="Lee S.J."/>
            <person name="Kim Y."/>
            <person name="Won Y.J."/>
        </authorList>
    </citation>
    <scope>NUCLEOTIDE SEQUENCE [LARGE SCALE GENOMIC DNA]</scope>
    <source>
        <strain evidence="1">Wonlab-2016</strain>
    </source>
</reference>
<accession>A0ABD0J2W1</accession>
<name>A0ABD0J2W1_9CAEN</name>
<evidence type="ECO:0000313" key="1">
    <source>
        <dbReference type="EMBL" id="KAK7455720.1"/>
    </source>
</evidence>